<dbReference type="InterPro" id="IPR039448">
    <property type="entry name" value="Beta_helix"/>
</dbReference>
<evidence type="ECO:0000256" key="2">
    <source>
        <dbReference type="ARBA" id="ARBA00022737"/>
    </source>
</evidence>
<comment type="pathway">
    <text evidence="1">Protein modification; protein ubiquitination.</text>
</comment>
<feature type="transmembrane region" description="Helical" evidence="4">
    <location>
        <begin position="502"/>
        <end position="522"/>
    </location>
</feature>
<keyword evidence="2" id="KW-0677">Repeat</keyword>
<evidence type="ECO:0000256" key="1">
    <source>
        <dbReference type="ARBA" id="ARBA00004906"/>
    </source>
</evidence>
<evidence type="ECO:0000313" key="6">
    <source>
        <dbReference type="EMBL" id="CAA9434521.1"/>
    </source>
</evidence>
<organism evidence="6">
    <name type="scientific">uncultured Quadrisphaera sp</name>
    <dbReference type="NCBI Taxonomy" id="904978"/>
    <lineage>
        <taxon>Bacteria</taxon>
        <taxon>Bacillati</taxon>
        <taxon>Actinomycetota</taxon>
        <taxon>Actinomycetes</taxon>
        <taxon>Kineosporiales</taxon>
        <taxon>Kineosporiaceae</taxon>
        <taxon>Quadrisphaera</taxon>
        <taxon>environmental samples</taxon>
    </lineage>
</organism>
<dbReference type="NCBIfam" id="TIGR03804">
    <property type="entry name" value="para_beta_helix"/>
    <property type="match status" value="1"/>
</dbReference>
<proteinExistence type="predicted"/>
<gene>
    <name evidence="6" type="ORF">AVDCRST_MAG35-2826</name>
</gene>
<dbReference type="InterPro" id="IPR012334">
    <property type="entry name" value="Pectin_lyas_fold"/>
</dbReference>
<evidence type="ECO:0000256" key="3">
    <source>
        <dbReference type="ARBA" id="ARBA00022786"/>
    </source>
</evidence>
<keyword evidence="4" id="KW-1133">Transmembrane helix</keyword>
<dbReference type="AlphaFoldDB" id="A0A6J4QA11"/>
<protein>
    <recommendedName>
        <fullName evidence="5">Right handed beta helix domain-containing protein</fullName>
    </recommendedName>
</protein>
<dbReference type="InterPro" id="IPR011050">
    <property type="entry name" value="Pectin_lyase_fold/virulence"/>
</dbReference>
<dbReference type="PANTHER" id="PTHR22990">
    <property type="entry name" value="F-BOX ONLY PROTEIN"/>
    <property type="match status" value="1"/>
</dbReference>
<keyword evidence="3" id="KW-0833">Ubl conjugation pathway</keyword>
<dbReference type="InterPro" id="IPR051550">
    <property type="entry name" value="SCF-Subunits/Alg-Epimerases"/>
</dbReference>
<name>A0A6J4QA11_9ACTN</name>
<sequence length="537" mass="56831">MPAERSGPEARTVRAELRGSRLAFALTLLLLVPAVLAALALSYQRPDLPPGPAAYAPLPLEKTENAIALQGDELARSRVANRVGRELVAPALVDPSRLDPPLTGPAAPGELPTLVLAPREAPYTLAEVAQTEPQAFGSAGGGLLVRANLEVPAGATLVVDAQTPDVRLASSASGFTTLISRGGTVRIAGDEATEVRVSSWDEATGAPDADKQDGRSFVLMVGGRMDVDRARVEHLGFGTGTSSGMAWRGAPPTLGVEGPKAEGDVTRSVFANNWFGAYTFEAQGMRWAENAFVDNDAYGFDPHDLSNDFVVERNVAHGNGRHGFIFSRGCDRNVMRDNVAYDNRGHGFMIDDGRTQDAPFADANVLPSNDNLIEGNHAYDNDGSGIEIEGGTGNVVRDNLVEGNHVGVRIKDDAEALVIGNTINDSRLYGVDVLKTATGAEIVDNTITGGWASIGLGADGIATREGNTVTGASAPLVIAGTSVRESTPLLEVAKVLRWNPLLVLWGLILGVPLLIWLARGLPTRVLQQRRLRAQEQV</sequence>
<evidence type="ECO:0000259" key="5">
    <source>
        <dbReference type="Pfam" id="PF13229"/>
    </source>
</evidence>
<reference evidence="6" key="1">
    <citation type="submission" date="2020-02" db="EMBL/GenBank/DDBJ databases">
        <authorList>
            <person name="Meier V. D."/>
        </authorList>
    </citation>
    <scope>NUCLEOTIDE SEQUENCE</scope>
    <source>
        <strain evidence="6">AVDCRST_MAG35</strain>
    </source>
</reference>
<dbReference type="InterPro" id="IPR022441">
    <property type="entry name" value="Para_beta_helix_rpt-2"/>
</dbReference>
<keyword evidence="4" id="KW-0812">Transmembrane</keyword>
<evidence type="ECO:0000256" key="4">
    <source>
        <dbReference type="SAM" id="Phobius"/>
    </source>
</evidence>
<keyword evidence="4" id="KW-0472">Membrane</keyword>
<dbReference type="InterPro" id="IPR006626">
    <property type="entry name" value="PbH1"/>
</dbReference>
<dbReference type="SUPFAM" id="SSF51126">
    <property type="entry name" value="Pectin lyase-like"/>
    <property type="match status" value="1"/>
</dbReference>
<accession>A0A6J4QA11</accession>
<dbReference type="SMART" id="SM00710">
    <property type="entry name" value="PbH1"/>
    <property type="match status" value="6"/>
</dbReference>
<feature type="domain" description="Right handed beta helix" evidence="5">
    <location>
        <begin position="368"/>
        <end position="472"/>
    </location>
</feature>
<dbReference type="Gene3D" id="2.160.20.10">
    <property type="entry name" value="Single-stranded right-handed beta-helix, Pectin lyase-like"/>
    <property type="match status" value="1"/>
</dbReference>
<dbReference type="PANTHER" id="PTHR22990:SF15">
    <property type="entry name" value="F-BOX ONLY PROTEIN 10"/>
    <property type="match status" value="1"/>
</dbReference>
<dbReference type="Pfam" id="PF13229">
    <property type="entry name" value="Beta_helix"/>
    <property type="match status" value="2"/>
</dbReference>
<feature type="domain" description="Right handed beta helix" evidence="5">
    <location>
        <begin position="261"/>
        <end position="355"/>
    </location>
</feature>
<dbReference type="EMBL" id="CADCUY010000554">
    <property type="protein sequence ID" value="CAA9434521.1"/>
    <property type="molecule type" value="Genomic_DNA"/>
</dbReference>